<evidence type="ECO:0000313" key="1">
    <source>
        <dbReference type="EMBL" id="VYU03673.1"/>
    </source>
</evidence>
<accession>A0A6N3BT13</accession>
<reference evidence="1" key="1">
    <citation type="submission" date="2019-11" db="EMBL/GenBank/DDBJ databases">
        <authorList>
            <person name="Feng L."/>
        </authorList>
    </citation>
    <scope>NUCLEOTIDE SEQUENCE</scope>
    <source>
        <strain evidence="1">CButyricumLFYP62</strain>
    </source>
</reference>
<protein>
    <submittedName>
        <fullName evidence="1">Uncharacterized protein</fullName>
    </submittedName>
</protein>
<gene>
    <name evidence="1" type="ORF">CBLFYP62_00076</name>
</gene>
<proteinExistence type="predicted"/>
<dbReference type="AlphaFoldDB" id="A0A6N3BT13"/>
<name>A0A6N3BT13_CLOBU</name>
<organism evidence="1">
    <name type="scientific">Clostridium butyricum</name>
    <dbReference type="NCBI Taxonomy" id="1492"/>
    <lineage>
        <taxon>Bacteria</taxon>
        <taxon>Bacillati</taxon>
        <taxon>Bacillota</taxon>
        <taxon>Clostridia</taxon>
        <taxon>Eubacteriales</taxon>
        <taxon>Clostridiaceae</taxon>
        <taxon>Clostridium</taxon>
    </lineage>
</organism>
<dbReference type="RefSeq" id="WP_421757356.1">
    <property type="nucleotide sequence ID" value="NZ_CACRTU010000012.1"/>
</dbReference>
<dbReference type="EMBL" id="CACRTU010000012">
    <property type="protein sequence ID" value="VYU03673.1"/>
    <property type="molecule type" value="Genomic_DNA"/>
</dbReference>
<sequence>MPEEYFDDKEDAQKYGYEIAEKEGLSRFRIGLCEDAENFGIDVDRVIENIQEAMYETIGEAAECYLDDVTKEDALELEKRLNEVFYKWQEEHNYKPSFYKVISEEVIEVEK</sequence>